<sequence length="114" mass="12788">MTPYTITPAVEMVCRCQFSCDRQHFKRRYRCVGVKGSTLNGRRDPKCPKSRRLRMVREDTGAPSKGAICACVHFLRCGGLLEAGLSRVSRAWSSCKWHLSVPLVPTPHNTIRAA</sequence>
<name>A0A8X6R5T6_TRICX</name>
<reference evidence="1" key="1">
    <citation type="submission" date="2020-08" db="EMBL/GenBank/DDBJ databases">
        <title>Multicomponent nature underlies the extraordinary mechanical properties of spider dragline silk.</title>
        <authorList>
            <person name="Kono N."/>
            <person name="Nakamura H."/>
            <person name="Mori M."/>
            <person name="Yoshida Y."/>
            <person name="Ohtoshi R."/>
            <person name="Malay A.D."/>
            <person name="Moran D.A.P."/>
            <person name="Tomita M."/>
            <person name="Numata K."/>
            <person name="Arakawa K."/>
        </authorList>
    </citation>
    <scope>NUCLEOTIDE SEQUENCE</scope>
</reference>
<comment type="caution">
    <text evidence="1">The sequence shown here is derived from an EMBL/GenBank/DDBJ whole genome shotgun (WGS) entry which is preliminary data.</text>
</comment>
<organism evidence="1 2">
    <name type="scientific">Trichonephila clavipes</name>
    <name type="common">Golden silk orbweaver</name>
    <name type="synonym">Nephila clavipes</name>
    <dbReference type="NCBI Taxonomy" id="2585209"/>
    <lineage>
        <taxon>Eukaryota</taxon>
        <taxon>Metazoa</taxon>
        <taxon>Ecdysozoa</taxon>
        <taxon>Arthropoda</taxon>
        <taxon>Chelicerata</taxon>
        <taxon>Arachnida</taxon>
        <taxon>Araneae</taxon>
        <taxon>Araneomorphae</taxon>
        <taxon>Entelegynae</taxon>
        <taxon>Araneoidea</taxon>
        <taxon>Nephilidae</taxon>
        <taxon>Trichonephila</taxon>
    </lineage>
</organism>
<proteinExistence type="predicted"/>
<keyword evidence="2" id="KW-1185">Reference proteome</keyword>
<gene>
    <name evidence="1" type="primary">NCL1_34743</name>
    <name evidence="1" type="ORF">TNCV_2562511</name>
</gene>
<protein>
    <submittedName>
        <fullName evidence="1">Uncharacterized protein</fullName>
    </submittedName>
</protein>
<dbReference type="EMBL" id="BMAU01021007">
    <property type="protein sequence ID" value="GFX86362.1"/>
    <property type="molecule type" value="Genomic_DNA"/>
</dbReference>
<dbReference type="Proteomes" id="UP000887159">
    <property type="component" value="Unassembled WGS sequence"/>
</dbReference>
<evidence type="ECO:0000313" key="1">
    <source>
        <dbReference type="EMBL" id="GFX86362.1"/>
    </source>
</evidence>
<evidence type="ECO:0000313" key="2">
    <source>
        <dbReference type="Proteomes" id="UP000887159"/>
    </source>
</evidence>
<dbReference type="AlphaFoldDB" id="A0A8X6R5T6"/>
<accession>A0A8X6R5T6</accession>